<dbReference type="EMBL" id="CAXLJM020000007">
    <property type="protein sequence ID" value="CAL8074954.1"/>
    <property type="molecule type" value="Genomic_DNA"/>
</dbReference>
<reference evidence="3 4" key="1">
    <citation type="submission" date="2024-08" db="EMBL/GenBank/DDBJ databases">
        <authorList>
            <person name="Cucini C."/>
            <person name="Frati F."/>
        </authorList>
    </citation>
    <scope>NUCLEOTIDE SEQUENCE [LARGE SCALE GENOMIC DNA]</scope>
</reference>
<sequence>MAKFLVLIVFVASVNLDVCDAGAIAFPHRETGLDDLKSIDSYVSSALPVLQDGFFIGTPRGPILVKSGPSPGDRNARPAVRSKYYNTLPRLIPAGFEGVAISHFNLGAASPIQPYSLSKHLQNIPAAQPQQYVATHNVQSPQHYVAQPQQLYLTQQPATQYVTEQQQFVPQPEQQSQQYVPQPEQQAQQYYPQPEQQPQQYVAHPQQQPQQFLSQEQQNQILQSEQSQQDIVRFGQPQRYAGPPSQFNPEQSDGRQIPQESAQISERIQSPNPAAQPSFQNDNLLRAEPEQSVTAYQTQIFGAERFQSHKLVPNSAVIETTEFEQTLPETLRNQFYKNANLATLLAQESLPVQGEQIIDEWDTNKIAKGKIRALLHGAGLI</sequence>
<keyword evidence="4" id="KW-1185">Reference proteome</keyword>
<accession>A0ABP1PTR9</accession>
<keyword evidence="2" id="KW-0732">Signal</keyword>
<evidence type="ECO:0000256" key="2">
    <source>
        <dbReference type="SAM" id="SignalP"/>
    </source>
</evidence>
<dbReference type="Proteomes" id="UP001642540">
    <property type="component" value="Unassembled WGS sequence"/>
</dbReference>
<name>A0ABP1PTR9_9HEXA</name>
<feature type="signal peptide" evidence="2">
    <location>
        <begin position="1"/>
        <end position="21"/>
    </location>
</feature>
<gene>
    <name evidence="3" type="ORF">ODALV1_LOCUS3043</name>
</gene>
<feature type="region of interest" description="Disordered" evidence="1">
    <location>
        <begin position="164"/>
        <end position="280"/>
    </location>
</feature>
<proteinExistence type="predicted"/>
<comment type="caution">
    <text evidence="3">The sequence shown here is derived from an EMBL/GenBank/DDBJ whole genome shotgun (WGS) entry which is preliminary data.</text>
</comment>
<feature type="compositionally biased region" description="Polar residues" evidence="1">
    <location>
        <begin position="258"/>
        <end position="280"/>
    </location>
</feature>
<feature type="chain" id="PRO_5046657270" evidence="2">
    <location>
        <begin position="22"/>
        <end position="381"/>
    </location>
</feature>
<evidence type="ECO:0000313" key="4">
    <source>
        <dbReference type="Proteomes" id="UP001642540"/>
    </source>
</evidence>
<feature type="compositionally biased region" description="Low complexity" evidence="1">
    <location>
        <begin position="164"/>
        <end position="229"/>
    </location>
</feature>
<organism evidence="3 4">
    <name type="scientific">Orchesella dallaii</name>
    <dbReference type="NCBI Taxonomy" id="48710"/>
    <lineage>
        <taxon>Eukaryota</taxon>
        <taxon>Metazoa</taxon>
        <taxon>Ecdysozoa</taxon>
        <taxon>Arthropoda</taxon>
        <taxon>Hexapoda</taxon>
        <taxon>Collembola</taxon>
        <taxon>Entomobryomorpha</taxon>
        <taxon>Entomobryoidea</taxon>
        <taxon>Orchesellidae</taxon>
        <taxon>Orchesellinae</taxon>
        <taxon>Orchesella</taxon>
    </lineage>
</organism>
<protein>
    <submittedName>
        <fullName evidence="3">Uncharacterized protein</fullName>
    </submittedName>
</protein>
<evidence type="ECO:0000313" key="3">
    <source>
        <dbReference type="EMBL" id="CAL8074954.1"/>
    </source>
</evidence>
<evidence type="ECO:0000256" key="1">
    <source>
        <dbReference type="SAM" id="MobiDB-lite"/>
    </source>
</evidence>